<organism evidence="2 3">
    <name type="scientific">Macrococcoides caseolyticum</name>
    <dbReference type="NCBI Taxonomy" id="69966"/>
    <lineage>
        <taxon>Bacteria</taxon>
        <taxon>Bacillati</taxon>
        <taxon>Bacillota</taxon>
        <taxon>Bacilli</taxon>
        <taxon>Bacillales</taxon>
        <taxon>Staphylococcaceae</taxon>
        <taxon>Macrococcoides</taxon>
    </lineage>
</organism>
<dbReference type="GO" id="GO:0016747">
    <property type="term" value="F:acyltransferase activity, transferring groups other than amino-acyl groups"/>
    <property type="evidence" value="ECO:0007669"/>
    <property type="project" value="InterPro"/>
</dbReference>
<name>A0A855GZD6_9STAP</name>
<evidence type="ECO:0000313" key="2">
    <source>
        <dbReference type="EMBL" id="PKE26513.1"/>
    </source>
</evidence>
<proteinExistence type="predicted"/>
<dbReference type="Gene3D" id="3.40.630.30">
    <property type="match status" value="1"/>
</dbReference>
<gene>
    <name evidence="2" type="ORF">CW686_04345</name>
</gene>
<dbReference type="Proteomes" id="UP000233482">
    <property type="component" value="Unassembled WGS sequence"/>
</dbReference>
<evidence type="ECO:0000259" key="1">
    <source>
        <dbReference type="PROSITE" id="PS51186"/>
    </source>
</evidence>
<feature type="domain" description="N-acetyltransferase" evidence="1">
    <location>
        <begin position="1"/>
        <end position="107"/>
    </location>
</feature>
<dbReference type="Pfam" id="PF13508">
    <property type="entry name" value="Acetyltransf_7"/>
    <property type="match status" value="1"/>
</dbReference>
<dbReference type="PANTHER" id="PTHR42919:SF35">
    <property type="entry name" value="N-ACETYLTRANSFERASE DOMAIN-CONTAINING PROTEIN"/>
    <property type="match status" value="1"/>
</dbReference>
<reference evidence="2 3" key="1">
    <citation type="submission" date="2017-12" db="EMBL/GenBank/DDBJ databases">
        <title>Genomics of Macrococcus caseolyticus.</title>
        <authorList>
            <person name="MacFadyen A.C."/>
            <person name="Paterson G.K."/>
        </authorList>
    </citation>
    <scope>NUCLEOTIDE SEQUENCE [LARGE SCALE GENOMIC DNA]</scope>
    <source>
        <strain evidence="2 3">5788_EF188</strain>
    </source>
</reference>
<dbReference type="CDD" id="cd04301">
    <property type="entry name" value="NAT_SF"/>
    <property type="match status" value="1"/>
</dbReference>
<dbReference type="InterPro" id="IPR051556">
    <property type="entry name" value="N-term/lysine_N-AcTrnsfr"/>
</dbReference>
<dbReference type="EMBL" id="PIXC01000007">
    <property type="protein sequence ID" value="PKE26513.1"/>
    <property type="molecule type" value="Genomic_DNA"/>
</dbReference>
<sequence length="143" mass="16668">MKLICIEDDIVVGLIDVEISNSYCSYDKNKRGATIETIAVHSDYQFKGIGNMLLAEAEKRLFQKEIEYIEAWTREDESSNKWYIKNGFEQFNSYYHVFTNGEIIPANAKFQPIYSFGHVLDRTQIDEDAIGRIYECRGYVKQI</sequence>
<dbReference type="SUPFAM" id="SSF55729">
    <property type="entry name" value="Acyl-CoA N-acyltransferases (Nat)"/>
    <property type="match status" value="1"/>
</dbReference>
<dbReference type="PANTHER" id="PTHR42919">
    <property type="entry name" value="N-ALPHA-ACETYLTRANSFERASE"/>
    <property type="match status" value="1"/>
</dbReference>
<dbReference type="RefSeq" id="WP_101144123.1">
    <property type="nucleotide sequence ID" value="NZ_PIWO01000006.1"/>
</dbReference>
<dbReference type="InterPro" id="IPR000182">
    <property type="entry name" value="GNAT_dom"/>
</dbReference>
<keyword evidence="2" id="KW-0808">Transferase</keyword>
<dbReference type="PROSITE" id="PS51186">
    <property type="entry name" value="GNAT"/>
    <property type="match status" value="1"/>
</dbReference>
<dbReference type="AlphaFoldDB" id="A0A855GZD6"/>
<protein>
    <submittedName>
        <fullName evidence="2">GNAT family N-acetyltransferase</fullName>
    </submittedName>
</protein>
<evidence type="ECO:0000313" key="3">
    <source>
        <dbReference type="Proteomes" id="UP000233482"/>
    </source>
</evidence>
<comment type="caution">
    <text evidence="2">The sequence shown here is derived from an EMBL/GenBank/DDBJ whole genome shotgun (WGS) entry which is preliminary data.</text>
</comment>
<accession>A0A855GZD6</accession>
<dbReference type="InterPro" id="IPR016181">
    <property type="entry name" value="Acyl_CoA_acyltransferase"/>
</dbReference>